<proteinExistence type="predicted"/>
<keyword evidence="2" id="KW-1185">Reference proteome</keyword>
<gene>
    <name evidence="1" type="ORF">ACFS6J_08825</name>
</gene>
<name>A0ABW6B0S8_9SPHI</name>
<accession>A0ABW6B0S8</accession>
<reference evidence="2" key="1">
    <citation type="journal article" date="2019" name="Int. J. Syst. Evol. Microbiol.">
        <title>The Global Catalogue of Microorganisms (GCM) 10K type strain sequencing project: providing services to taxonomists for standard genome sequencing and annotation.</title>
        <authorList>
            <consortium name="The Broad Institute Genomics Platform"/>
            <consortium name="The Broad Institute Genome Sequencing Center for Infectious Disease"/>
            <person name="Wu L."/>
            <person name="Ma J."/>
        </authorList>
    </citation>
    <scope>NUCLEOTIDE SEQUENCE [LARGE SCALE GENOMIC DNA]</scope>
    <source>
        <strain evidence="2">KCTC 23098</strain>
    </source>
</reference>
<evidence type="ECO:0000313" key="2">
    <source>
        <dbReference type="Proteomes" id="UP001597560"/>
    </source>
</evidence>
<organism evidence="1 2">
    <name type="scientific">Olivibacter jilunii</name>
    <dbReference type="NCBI Taxonomy" id="985016"/>
    <lineage>
        <taxon>Bacteria</taxon>
        <taxon>Pseudomonadati</taxon>
        <taxon>Bacteroidota</taxon>
        <taxon>Sphingobacteriia</taxon>
        <taxon>Sphingobacteriales</taxon>
        <taxon>Sphingobacteriaceae</taxon>
        <taxon>Olivibacter</taxon>
    </lineage>
</organism>
<evidence type="ECO:0000313" key="1">
    <source>
        <dbReference type="EMBL" id="MFD2961886.1"/>
    </source>
</evidence>
<comment type="caution">
    <text evidence="1">The sequence shown here is derived from an EMBL/GenBank/DDBJ whole genome shotgun (WGS) entry which is preliminary data.</text>
</comment>
<dbReference type="Proteomes" id="UP001597560">
    <property type="component" value="Unassembled WGS sequence"/>
</dbReference>
<protein>
    <submittedName>
        <fullName evidence="1">Uncharacterized protein</fullName>
    </submittedName>
</protein>
<dbReference type="EMBL" id="JBHUPA010000004">
    <property type="protein sequence ID" value="MFD2961886.1"/>
    <property type="molecule type" value="Genomic_DNA"/>
</dbReference>
<sequence length="77" mass="8845">MKKQKTPKSIKAVLRKVKGCLQFKLFPYQPTKFYPVVTLVDDEEIIVSTSDFNLPIQCAEKKGTKKNLYKNLIKSPV</sequence>
<dbReference type="RefSeq" id="WP_377610175.1">
    <property type="nucleotide sequence ID" value="NZ_JBHUPA010000004.1"/>
</dbReference>